<dbReference type="InterPro" id="IPR043358">
    <property type="entry name" value="GNL1-like"/>
</dbReference>
<dbReference type="GO" id="GO:0005525">
    <property type="term" value="F:GTP binding"/>
    <property type="evidence" value="ECO:0007669"/>
    <property type="project" value="UniProtKB-KW"/>
</dbReference>
<comment type="subcellular location">
    <subcellularLocation>
        <location evidence="1">Cytoplasm</location>
    </subcellularLocation>
</comment>
<dbReference type="GO" id="GO:0000054">
    <property type="term" value="P:ribosomal subunit export from nucleus"/>
    <property type="evidence" value="ECO:0007669"/>
    <property type="project" value="TreeGrafter"/>
</dbReference>
<feature type="region of interest" description="Disordered" evidence="6">
    <location>
        <begin position="591"/>
        <end position="628"/>
    </location>
</feature>
<evidence type="ECO:0000313" key="8">
    <source>
        <dbReference type="EMBL" id="KZO92805.1"/>
    </source>
</evidence>
<proteinExistence type="predicted"/>
<feature type="region of interest" description="Disordered" evidence="6">
    <location>
        <begin position="263"/>
        <end position="314"/>
    </location>
</feature>
<dbReference type="Pfam" id="PF01926">
    <property type="entry name" value="MMR_HSR1"/>
    <property type="match status" value="1"/>
</dbReference>
<dbReference type="EMBL" id="KV417307">
    <property type="protein sequence ID" value="KZO92805.1"/>
    <property type="molecule type" value="Genomic_DNA"/>
</dbReference>
<dbReference type="CDD" id="cd01857">
    <property type="entry name" value="HSR1_MMR1"/>
    <property type="match status" value="1"/>
</dbReference>
<sequence>MPPKSKKENHGLGRAIINKKVKDAKLAYENGELHTTDFEKYTKLNSVTQERDLDEFLSTAQLAGTDFVAEKQNIRIIQSPSASASTAHNPFLLSAAEEREAHRLQQENRSLLRIPRRPPWTKSIPPAQLERQEKDAFLTWRRTLATLTESNPSLLLTPFERNLELWRQLWRVLERSQLIVQIVDARNPLAFRCQDLEEYVRDVEGPEGEKGGRKGIRKSLLLVNKADLLTAKQRQAWADYFDTQGVRFAFFSAANATALQEEARRKALEEEQDDEESSEGDEDDDDDDDDESKEVGAEVDDEDDTEGEELSDEDFQMESQLAADLEAATKLEGSVEADSDAADSYGPVPYVAKKEIIGEDEDEEVEKDGRIRVLNVTELEDLFIREAPDLSLFTSPNVPPPKLTIGLVGYPNVGKSSTINSLIGSKKVSVSSTPGKTKHFQTILLSPELILCDCPGLVFPQFATTKADLVCDGVLPIDQMREWSAPAELVVWRIPREILEGTYGIVMRRPAEDEGSRPPNSEDLLVPYSIARGFTRAGKGEPDEARSARYILKDYVNAKLLYCHPPPGIDADEFNTPSRALEIQRLEKLGKKKAPTTRVGKDSDTFIDSAGQPSTSSTENPSQPPGLKTIALDREFFDTNAMGSRPYVNGRSGRPMAHQRSVANDGTPLSAQEQRLAALGYGLGAASKKHKQPKRAKQRSGKGYD</sequence>
<organism evidence="8 9">
    <name type="scientific">Calocera viscosa (strain TUFC12733)</name>
    <dbReference type="NCBI Taxonomy" id="1330018"/>
    <lineage>
        <taxon>Eukaryota</taxon>
        <taxon>Fungi</taxon>
        <taxon>Dikarya</taxon>
        <taxon>Basidiomycota</taxon>
        <taxon>Agaricomycotina</taxon>
        <taxon>Dacrymycetes</taxon>
        <taxon>Dacrymycetales</taxon>
        <taxon>Dacrymycetaceae</taxon>
        <taxon>Calocera</taxon>
    </lineage>
</organism>
<evidence type="ECO:0000256" key="3">
    <source>
        <dbReference type="ARBA" id="ARBA00022741"/>
    </source>
</evidence>
<dbReference type="SUPFAM" id="SSF52540">
    <property type="entry name" value="P-loop containing nucleoside triphosphate hydrolases"/>
    <property type="match status" value="1"/>
</dbReference>
<gene>
    <name evidence="8" type="ORF">CALVIDRAFT_503924</name>
</gene>
<feature type="compositionally biased region" description="Acidic residues" evidence="6">
    <location>
        <begin position="270"/>
        <end position="314"/>
    </location>
</feature>
<dbReference type="OrthoDB" id="61815at2759"/>
<name>A0A167INK6_CALVF</name>
<dbReference type="Gene3D" id="3.40.50.300">
    <property type="entry name" value="P-loop containing nucleotide triphosphate hydrolases"/>
    <property type="match status" value="2"/>
</dbReference>
<evidence type="ECO:0000256" key="1">
    <source>
        <dbReference type="ARBA" id="ARBA00004496"/>
    </source>
</evidence>
<dbReference type="InterPro" id="IPR030378">
    <property type="entry name" value="G_CP_dom"/>
</dbReference>
<dbReference type="AlphaFoldDB" id="A0A167INK6"/>
<dbReference type="PANTHER" id="PTHR45709:SF2">
    <property type="entry name" value="LARGE SUBUNIT GTPASE 1 HOMOLOG"/>
    <property type="match status" value="1"/>
</dbReference>
<evidence type="ECO:0000313" key="9">
    <source>
        <dbReference type="Proteomes" id="UP000076738"/>
    </source>
</evidence>
<feature type="compositionally biased region" description="Low complexity" evidence="6">
    <location>
        <begin position="676"/>
        <end position="686"/>
    </location>
</feature>
<feature type="compositionally biased region" description="Basic residues" evidence="6">
    <location>
        <begin position="687"/>
        <end position="705"/>
    </location>
</feature>
<dbReference type="PANTHER" id="PTHR45709">
    <property type="entry name" value="LARGE SUBUNIT GTPASE 1 HOMOLOG-RELATED"/>
    <property type="match status" value="1"/>
</dbReference>
<keyword evidence="9" id="KW-1185">Reference proteome</keyword>
<dbReference type="GO" id="GO:0005829">
    <property type="term" value="C:cytosol"/>
    <property type="evidence" value="ECO:0007669"/>
    <property type="project" value="TreeGrafter"/>
</dbReference>
<dbReference type="InterPro" id="IPR006073">
    <property type="entry name" value="GTP-bd"/>
</dbReference>
<dbReference type="Proteomes" id="UP000076738">
    <property type="component" value="Unassembled WGS sequence"/>
</dbReference>
<accession>A0A167INK6</accession>
<evidence type="ECO:0000256" key="5">
    <source>
        <dbReference type="ARBA" id="ARBA00023134"/>
    </source>
</evidence>
<keyword evidence="4" id="KW-0378">Hydrolase</keyword>
<dbReference type="STRING" id="1330018.A0A167INK6"/>
<feature type="region of interest" description="Disordered" evidence="6">
    <location>
        <begin position="641"/>
        <end position="705"/>
    </location>
</feature>
<keyword evidence="3" id="KW-0547">Nucleotide-binding</keyword>
<dbReference type="InterPro" id="IPR027417">
    <property type="entry name" value="P-loop_NTPase"/>
</dbReference>
<reference evidence="8 9" key="1">
    <citation type="journal article" date="2016" name="Mol. Biol. Evol.">
        <title>Comparative Genomics of Early-Diverging Mushroom-Forming Fungi Provides Insights into the Origins of Lignocellulose Decay Capabilities.</title>
        <authorList>
            <person name="Nagy L.G."/>
            <person name="Riley R."/>
            <person name="Tritt A."/>
            <person name="Adam C."/>
            <person name="Daum C."/>
            <person name="Floudas D."/>
            <person name="Sun H."/>
            <person name="Yadav J.S."/>
            <person name="Pangilinan J."/>
            <person name="Larsson K.H."/>
            <person name="Matsuura K."/>
            <person name="Barry K."/>
            <person name="Labutti K."/>
            <person name="Kuo R."/>
            <person name="Ohm R.A."/>
            <person name="Bhattacharya S.S."/>
            <person name="Shirouzu T."/>
            <person name="Yoshinaga Y."/>
            <person name="Martin F.M."/>
            <person name="Grigoriev I.V."/>
            <person name="Hibbett D.S."/>
        </authorList>
    </citation>
    <scope>NUCLEOTIDE SEQUENCE [LARGE SCALE GENOMIC DNA]</scope>
    <source>
        <strain evidence="8 9">TUFC12733</strain>
    </source>
</reference>
<dbReference type="PROSITE" id="PS51721">
    <property type="entry name" value="G_CP"/>
    <property type="match status" value="1"/>
</dbReference>
<keyword evidence="5" id="KW-0342">GTP-binding</keyword>
<feature type="compositionally biased region" description="Polar residues" evidence="6">
    <location>
        <begin position="661"/>
        <end position="673"/>
    </location>
</feature>
<evidence type="ECO:0000256" key="4">
    <source>
        <dbReference type="ARBA" id="ARBA00022801"/>
    </source>
</evidence>
<evidence type="ECO:0000259" key="7">
    <source>
        <dbReference type="PROSITE" id="PS51721"/>
    </source>
</evidence>
<dbReference type="GO" id="GO:0003924">
    <property type="term" value="F:GTPase activity"/>
    <property type="evidence" value="ECO:0007669"/>
    <property type="project" value="InterPro"/>
</dbReference>
<evidence type="ECO:0000256" key="6">
    <source>
        <dbReference type="SAM" id="MobiDB-lite"/>
    </source>
</evidence>
<evidence type="ECO:0000256" key="2">
    <source>
        <dbReference type="ARBA" id="ARBA00022490"/>
    </source>
</evidence>
<feature type="compositionally biased region" description="Polar residues" evidence="6">
    <location>
        <begin position="611"/>
        <end position="621"/>
    </location>
</feature>
<feature type="domain" description="CP-type G" evidence="7">
    <location>
        <begin position="166"/>
        <end position="460"/>
    </location>
</feature>
<protein>
    <submittedName>
        <fullName evidence="8">Putative LSG1-large-subunit GTPase</fullName>
    </submittedName>
</protein>
<keyword evidence="2" id="KW-0963">Cytoplasm</keyword>